<dbReference type="AlphaFoldDB" id="A0AA38PE53"/>
<comment type="caution">
    <text evidence="1">The sequence shown here is derived from an EMBL/GenBank/DDBJ whole genome shotgun (WGS) entry which is preliminary data.</text>
</comment>
<name>A0AA38PE53_9AGAR</name>
<dbReference type="EMBL" id="MU806059">
    <property type="protein sequence ID" value="KAJ3840891.1"/>
    <property type="molecule type" value="Genomic_DNA"/>
</dbReference>
<evidence type="ECO:0000313" key="2">
    <source>
        <dbReference type="Proteomes" id="UP001163846"/>
    </source>
</evidence>
<dbReference type="Proteomes" id="UP001163846">
    <property type="component" value="Unassembled WGS sequence"/>
</dbReference>
<reference evidence="1" key="1">
    <citation type="submission" date="2022-08" db="EMBL/GenBank/DDBJ databases">
        <authorList>
            <consortium name="DOE Joint Genome Institute"/>
            <person name="Min B."/>
            <person name="Riley R."/>
            <person name="Sierra-Patev S."/>
            <person name="Naranjo-Ortiz M."/>
            <person name="Looney B."/>
            <person name="Konkel Z."/>
            <person name="Slot J.C."/>
            <person name="Sakamoto Y."/>
            <person name="Steenwyk J.L."/>
            <person name="Rokas A."/>
            <person name="Carro J."/>
            <person name="Camarero S."/>
            <person name="Ferreira P."/>
            <person name="Molpeceres G."/>
            <person name="Ruiz-Duenas F.J."/>
            <person name="Serrano A."/>
            <person name="Henrissat B."/>
            <person name="Drula E."/>
            <person name="Hughes K.W."/>
            <person name="Mata J.L."/>
            <person name="Ishikawa N.K."/>
            <person name="Vargas-Isla R."/>
            <person name="Ushijima S."/>
            <person name="Smith C.A."/>
            <person name="Ahrendt S."/>
            <person name="Andreopoulos W."/>
            <person name="He G."/>
            <person name="Labutti K."/>
            <person name="Lipzen A."/>
            <person name="Ng V."/>
            <person name="Sandor L."/>
            <person name="Barry K."/>
            <person name="Martinez A.T."/>
            <person name="Xiao Y."/>
            <person name="Gibbons J.G."/>
            <person name="Terashima K."/>
            <person name="Hibbett D.S."/>
            <person name="Grigoriev I.V."/>
        </authorList>
    </citation>
    <scope>NUCLEOTIDE SEQUENCE</scope>
    <source>
        <strain evidence="1">TFB9207</strain>
    </source>
</reference>
<evidence type="ECO:0000313" key="1">
    <source>
        <dbReference type="EMBL" id="KAJ3840891.1"/>
    </source>
</evidence>
<gene>
    <name evidence="1" type="ORF">F5878DRAFT_658976</name>
</gene>
<keyword evidence="2" id="KW-1185">Reference proteome</keyword>
<proteinExistence type="predicted"/>
<accession>A0AA38PE53</accession>
<organism evidence="1 2">
    <name type="scientific">Lentinula raphanica</name>
    <dbReference type="NCBI Taxonomy" id="153919"/>
    <lineage>
        <taxon>Eukaryota</taxon>
        <taxon>Fungi</taxon>
        <taxon>Dikarya</taxon>
        <taxon>Basidiomycota</taxon>
        <taxon>Agaricomycotina</taxon>
        <taxon>Agaricomycetes</taxon>
        <taxon>Agaricomycetidae</taxon>
        <taxon>Agaricales</taxon>
        <taxon>Marasmiineae</taxon>
        <taxon>Omphalotaceae</taxon>
        <taxon>Lentinula</taxon>
    </lineage>
</organism>
<sequence length="99" mass="10899">MSSLCSLHTYHLLKLVLSGRRLTLDISSHPSRSLSSHTRRLLTLAVSSHASSPHTRRPLTFAVSSHLSSPHILTPPTLPHPGFLPLYLFTLFSAPKSSH</sequence>
<protein>
    <submittedName>
        <fullName evidence="1">Uncharacterized protein</fullName>
    </submittedName>
</protein>